<evidence type="ECO:0000313" key="3">
    <source>
        <dbReference type="Proteomes" id="UP000288805"/>
    </source>
</evidence>
<accession>A0A438HBC1</accession>
<sequence>MVRDSSEVGVWKVIGKQWDFFKTKISFAVSNGKKVKFWKDRWCSEEPLCETFLSLFALFDLKEAWRFLSKLQGQTMKRVEEDKVVWKGDNKGVFSIEDIRLGELLFLVFFGQFGRKEIGDALNKINAINAQYQDQLGALRARHANRRDEFLRRESHARQSQYQQAAMDHFSNSSMGPSDPHGYDRVEEQRRAYNADHFDSYRERARFLGGARDHGFEPRGQYPGGRVYDTGSRYY</sequence>
<evidence type="ECO:0000313" key="2">
    <source>
        <dbReference type="EMBL" id="RVW81731.1"/>
    </source>
</evidence>
<feature type="compositionally biased region" description="Polar residues" evidence="1">
    <location>
        <begin position="158"/>
        <end position="176"/>
    </location>
</feature>
<dbReference type="PANTHER" id="PTHR34210">
    <property type="entry name" value="OS01G0252900 PROTEIN"/>
    <property type="match status" value="1"/>
</dbReference>
<dbReference type="AlphaFoldDB" id="A0A438HBC1"/>
<evidence type="ECO:0000256" key="1">
    <source>
        <dbReference type="SAM" id="MobiDB-lite"/>
    </source>
</evidence>
<gene>
    <name evidence="2" type="ORF">CK203_049514</name>
</gene>
<protein>
    <submittedName>
        <fullName evidence="2">Uncharacterized protein</fullName>
    </submittedName>
</protein>
<organism evidence="2 3">
    <name type="scientific">Vitis vinifera</name>
    <name type="common">Grape</name>
    <dbReference type="NCBI Taxonomy" id="29760"/>
    <lineage>
        <taxon>Eukaryota</taxon>
        <taxon>Viridiplantae</taxon>
        <taxon>Streptophyta</taxon>
        <taxon>Embryophyta</taxon>
        <taxon>Tracheophyta</taxon>
        <taxon>Spermatophyta</taxon>
        <taxon>Magnoliopsida</taxon>
        <taxon>eudicotyledons</taxon>
        <taxon>Gunneridae</taxon>
        <taxon>Pentapetalae</taxon>
        <taxon>rosids</taxon>
        <taxon>Vitales</taxon>
        <taxon>Vitaceae</taxon>
        <taxon>Viteae</taxon>
        <taxon>Vitis</taxon>
    </lineage>
</organism>
<proteinExistence type="predicted"/>
<feature type="region of interest" description="Disordered" evidence="1">
    <location>
        <begin position="212"/>
        <end position="235"/>
    </location>
</feature>
<dbReference type="PANTHER" id="PTHR34210:SF1">
    <property type="entry name" value="OS03G0274700 PROTEIN"/>
    <property type="match status" value="1"/>
</dbReference>
<comment type="caution">
    <text evidence="2">The sequence shown here is derived from an EMBL/GenBank/DDBJ whole genome shotgun (WGS) entry which is preliminary data.</text>
</comment>
<feature type="region of interest" description="Disordered" evidence="1">
    <location>
        <begin position="153"/>
        <end position="184"/>
    </location>
</feature>
<dbReference type="Proteomes" id="UP000288805">
    <property type="component" value="Unassembled WGS sequence"/>
</dbReference>
<name>A0A438HBC1_VITVI</name>
<dbReference type="EMBL" id="QGNW01000249">
    <property type="protein sequence ID" value="RVW81731.1"/>
    <property type="molecule type" value="Genomic_DNA"/>
</dbReference>
<reference evidence="2 3" key="1">
    <citation type="journal article" date="2018" name="PLoS Genet.">
        <title>Population sequencing reveals clonal diversity and ancestral inbreeding in the grapevine cultivar Chardonnay.</title>
        <authorList>
            <person name="Roach M.J."/>
            <person name="Johnson D.L."/>
            <person name="Bohlmann J."/>
            <person name="van Vuuren H.J."/>
            <person name="Jones S.J."/>
            <person name="Pretorius I.S."/>
            <person name="Schmidt S.A."/>
            <person name="Borneman A.R."/>
        </authorList>
    </citation>
    <scope>NUCLEOTIDE SEQUENCE [LARGE SCALE GENOMIC DNA]</scope>
    <source>
        <strain evidence="3">cv. Chardonnay</strain>
        <tissue evidence="2">Leaf</tissue>
    </source>
</reference>